<dbReference type="AlphaFoldDB" id="A0A0E9XF80"/>
<accession>A0A0E9XF80</accession>
<name>A0A0E9XF80_ANGAN</name>
<proteinExistence type="predicted"/>
<sequence length="22" mass="2549">MKIVLLSFFLFGLLVLPTHCQE</sequence>
<dbReference type="EMBL" id="GBXM01008067">
    <property type="protein sequence ID" value="JAI00511.1"/>
    <property type="molecule type" value="Transcribed_RNA"/>
</dbReference>
<protein>
    <submittedName>
        <fullName evidence="1">Uncharacterized protein</fullName>
    </submittedName>
</protein>
<reference evidence="1" key="1">
    <citation type="submission" date="2014-11" db="EMBL/GenBank/DDBJ databases">
        <authorList>
            <person name="Amaro Gonzalez C."/>
        </authorList>
    </citation>
    <scope>NUCLEOTIDE SEQUENCE</scope>
</reference>
<reference evidence="1" key="2">
    <citation type="journal article" date="2015" name="Fish Shellfish Immunol.">
        <title>Early steps in the European eel (Anguilla anguilla)-Vibrio vulnificus interaction in the gills: Role of the RtxA13 toxin.</title>
        <authorList>
            <person name="Callol A."/>
            <person name="Pajuelo D."/>
            <person name="Ebbesson L."/>
            <person name="Teles M."/>
            <person name="MacKenzie S."/>
            <person name="Amaro C."/>
        </authorList>
    </citation>
    <scope>NUCLEOTIDE SEQUENCE</scope>
</reference>
<evidence type="ECO:0000313" key="1">
    <source>
        <dbReference type="EMBL" id="JAI00511.1"/>
    </source>
</evidence>
<organism evidence="1">
    <name type="scientific">Anguilla anguilla</name>
    <name type="common">European freshwater eel</name>
    <name type="synonym">Muraena anguilla</name>
    <dbReference type="NCBI Taxonomy" id="7936"/>
    <lineage>
        <taxon>Eukaryota</taxon>
        <taxon>Metazoa</taxon>
        <taxon>Chordata</taxon>
        <taxon>Craniata</taxon>
        <taxon>Vertebrata</taxon>
        <taxon>Euteleostomi</taxon>
        <taxon>Actinopterygii</taxon>
        <taxon>Neopterygii</taxon>
        <taxon>Teleostei</taxon>
        <taxon>Anguilliformes</taxon>
        <taxon>Anguillidae</taxon>
        <taxon>Anguilla</taxon>
    </lineage>
</organism>